<evidence type="ECO:0000313" key="2">
    <source>
        <dbReference type="EMBL" id="GAT34921.1"/>
    </source>
</evidence>
<reference evidence="3" key="1">
    <citation type="journal article" date="2017" name="Genome Announc.">
        <title>Draft Genome Sequence of Terrimicrobium sacchariphilum NM-5T, a Facultative Anaerobic Soil Bacterium of the Class Spartobacteria.</title>
        <authorList>
            <person name="Qiu Y.L."/>
            <person name="Tourlousse D.M."/>
            <person name="Matsuura N."/>
            <person name="Ohashi A."/>
            <person name="Sekiguchi Y."/>
        </authorList>
    </citation>
    <scope>NUCLEOTIDE SEQUENCE [LARGE SCALE GENOMIC DNA]</scope>
    <source>
        <strain evidence="3">NM-5</strain>
    </source>
</reference>
<proteinExistence type="predicted"/>
<dbReference type="Proteomes" id="UP000076023">
    <property type="component" value="Unassembled WGS sequence"/>
</dbReference>
<sequence>MSTAAVPPPEGRGESHGLIDAITHLCGSLGRHVHALSSLAGVEAKEAAGVYLRVAIAVAAGLLLGLFAYLLLLLSIAFLLALLGVSWLWITLGLGLLHVGGVAACYVFIRGQVSKPVFATTQEELRKDFASLKSFRL</sequence>
<feature type="transmembrane region" description="Helical" evidence="1">
    <location>
        <begin position="54"/>
        <end position="81"/>
    </location>
</feature>
<gene>
    <name evidence="2" type="ORF">TSACC_23355</name>
</gene>
<dbReference type="InterPro" id="IPR009937">
    <property type="entry name" value="Phage_holin_3_6"/>
</dbReference>
<dbReference type="InParanoid" id="A0A146GC15"/>
<name>A0A146GC15_TERSA</name>
<organism evidence="2 3">
    <name type="scientific">Terrimicrobium sacchariphilum</name>
    <dbReference type="NCBI Taxonomy" id="690879"/>
    <lineage>
        <taxon>Bacteria</taxon>
        <taxon>Pseudomonadati</taxon>
        <taxon>Verrucomicrobiota</taxon>
        <taxon>Terrimicrobiia</taxon>
        <taxon>Terrimicrobiales</taxon>
        <taxon>Terrimicrobiaceae</taxon>
        <taxon>Terrimicrobium</taxon>
    </lineage>
</organism>
<keyword evidence="1" id="KW-0472">Membrane</keyword>
<comment type="caution">
    <text evidence="2">The sequence shown here is derived from an EMBL/GenBank/DDBJ whole genome shotgun (WGS) entry which is preliminary data.</text>
</comment>
<evidence type="ECO:0000313" key="3">
    <source>
        <dbReference type="Proteomes" id="UP000076023"/>
    </source>
</evidence>
<keyword evidence="1" id="KW-1133">Transmembrane helix</keyword>
<keyword evidence="3" id="KW-1185">Reference proteome</keyword>
<evidence type="ECO:0000256" key="1">
    <source>
        <dbReference type="SAM" id="Phobius"/>
    </source>
</evidence>
<dbReference type="AlphaFoldDB" id="A0A146GC15"/>
<dbReference type="EMBL" id="BDCO01000002">
    <property type="protein sequence ID" value="GAT34921.1"/>
    <property type="molecule type" value="Genomic_DNA"/>
</dbReference>
<feature type="transmembrane region" description="Helical" evidence="1">
    <location>
        <begin position="87"/>
        <end position="109"/>
    </location>
</feature>
<dbReference type="STRING" id="690879.TSACC_23355"/>
<dbReference type="Pfam" id="PF07332">
    <property type="entry name" value="Phage_holin_3_6"/>
    <property type="match status" value="1"/>
</dbReference>
<accession>A0A146GC15</accession>
<keyword evidence="1" id="KW-0812">Transmembrane</keyword>
<protein>
    <submittedName>
        <fullName evidence="2">Putative Holin-X, holin superfamily III</fullName>
    </submittedName>
</protein>
<dbReference type="OrthoDB" id="9838488at2"/>
<dbReference type="RefSeq" id="WP_075080510.1">
    <property type="nucleotide sequence ID" value="NZ_BDCO01000002.1"/>
</dbReference>